<evidence type="ECO:0000256" key="4">
    <source>
        <dbReference type="ARBA" id="ARBA00023002"/>
    </source>
</evidence>
<dbReference type="Gene3D" id="3.90.780.10">
    <property type="entry name" value="5'-Nucleotidase, C-terminal domain"/>
    <property type="match status" value="1"/>
</dbReference>
<accession>A0A9P4YRQ1</accession>
<dbReference type="GeneID" id="55968840"/>
<dbReference type="FunFam" id="3.60.21.10:FF:000043">
    <property type="entry name" value="Ser/Thr protein phosphatase family"/>
    <property type="match status" value="1"/>
</dbReference>
<dbReference type="InterPro" id="IPR005919">
    <property type="entry name" value="Pmev_kin_anim"/>
</dbReference>
<dbReference type="SUPFAM" id="SSF56176">
    <property type="entry name" value="FAD-binding/transporter-associated domain-like"/>
    <property type="match status" value="1"/>
</dbReference>
<dbReference type="GO" id="GO:0004631">
    <property type="term" value="F:phosphomevalonate kinase activity"/>
    <property type="evidence" value="ECO:0007669"/>
    <property type="project" value="InterPro"/>
</dbReference>
<dbReference type="EMBL" id="JAANYQ010000015">
    <property type="protein sequence ID" value="KAF4120607.1"/>
    <property type="molecule type" value="Genomic_DNA"/>
</dbReference>
<keyword evidence="2" id="KW-0285">Flavoprotein</keyword>
<dbReference type="Gene3D" id="3.30.465.10">
    <property type="match status" value="1"/>
</dbReference>
<dbReference type="GO" id="GO:0009166">
    <property type="term" value="P:nucleotide catabolic process"/>
    <property type="evidence" value="ECO:0007669"/>
    <property type="project" value="InterPro"/>
</dbReference>
<dbReference type="Gene3D" id="3.40.50.300">
    <property type="entry name" value="P-loop containing nucleotide triphosphate hydrolases"/>
    <property type="match status" value="1"/>
</dbReference>
<dbReference type="InterPro" id="IPR029057">
    <property type="entry name" value="PRTase-like"/>
</dbReference>
<dbReference type="InterPro" id="IPR016166">
    <property type="entry name" value="FAD-bd_PCMH"/>
</dbReference>
<keyword evidence="7" id="KW-1185">Reference proteome</keyword>
<dbReference type="Proteomes" id="UP000749293">
    <property type="component" value="Unassembled WGS sequence"/>
</dbReference>
<dbReference type="SUPFAM" id="SSF56300">
    <property type="entry name" value="Metallo-dependent phosphatases"/>
    <property type="match status" value="1"/>
</dbReference>
<dbReference type="SUPFAM" id="SSF55816">
    <property type="entry name" value="5'-nucleotidase (syn. UDP-sugar hydrolase), C-terminal domain"/>
    <property type="match status" value="1"/>
</dbReference>
<dbReference type="Pfam" id="PF00156">
    <property type="entry name" value="Pribosyltran"/>
    <property type="match status" value="1"/>
</dbReference>
<evidence type="ECO:0000259" key="5">
    <source>
        <dbReference type="PROSITE" id="PS51387"/>
    </source>
</evidence>
<dbReference type="InterPro" id="IPR036318">
    <property type="entry name" value="FAD-bd_PCMH-like_sf"/>
</dbReference>
<name>A0A9P4YRQ1_9HYPO</name>
<dbReference type="Pfam" id="PF21953">
    <property type="entry name" value="NadN_nucleosid_C"/>
    <property type="match status" value="1"/>
</dbReference>
<dbReference type="CDD" id="cd06223">
    <property type="entry name" value="PRTases_typeI"/>
    <property type="match status" value="1"/>
</dbReference>
<dbReference type="InterPro" id="IPR053828">
    <property type="entry name" value="Nucleosidase_C"/>
</dbReference>
<dbReference type="InterPro" id="IPR029052">
    <property type="entry name" value="Metallo-depent_PP-like"/>
</dbReference>
<dbReference type="Gene3D" id="3.40.50.2020">
    <property type="match status" value="1"/>
</dbReference>
<dbReference type="GO" id="GO:0071949">
    <property type="term" value="F:FAD binding"/>
    <property type="evidence" value="ECO:0007669"/>
    <property type="project" value="InterPro"/>
</dbReference>
<dbReference type="SUPFAM" id="SSF53271">
    <property type="entry name" value="PRTase-like"/>
    <property type="match status" value="1"/>
</dbReference>
<evidence type="ECO:0000256" key="1">
    <source>
        <dbReference type="ARBA" id="ARBA00005466"/>
    </source>
</evidence>
<dbReference type="RefSeq" id="XP_035319259.1">
    <property type="nucleotide sequence ID" value="XM_035464589.1"/>
</dbReference>
<evidence type="ECO:0000256" key="3">
    <source>
        <dbReference type="ARBA" id="ARBA00022827"/>
    </source>
</evidence>
<dbReference type="Pfam" id="PF01565">
    <property type="entry name" value="FAD_binding_4"/>
    <property type="match status" value="1"/>
</dbReference>
<evidence type="ECO:0000313" key="6">
    <source>
        <dbReference type="EMBL" id="KAF4120607.1"/>
    </source>
</evidence>
<gene>
    <name evidence="6" type="ORF">GMORB2_2610</name>
</gene>
<evidence type="ECO:0000313" key="7">
    <source>
        <dbReference type="Proteomes" id="UP000749293"/>
    </source>
</evidence>
<reference evidence="6" key="1">
    <citation type="submission" date="2020-03" db="EMBL/GenBank/DDBJ databases">
        <title>Site-based positive gene gene selection in Geosmithia morbida across the United States reveals a broad range of putative effectors and factors for local host and environmental adapation.</title>
        <authorList>
            <person name="Onufrak A."/>
            <person name="Murdoch R.W."/>
            <person name="Gazis R."/>
            <person name="Huff M."/>
            <person name="Staton M."/>
            <person name="Klingeman W."/>
            <person name="Hadziabdic D."/>
        </authorList>
    </citation>
    <scope>NUCLEOTIDE SEQUENCE</scope>
    <source>
        <strain evidence="6">1262</strain>
    </source>
</reference>
<keyword evidence="3" id="KW-0274">FAD</keyword>
<dbReference type="PROSITE" id="PS51387">
    <property type="entry name" value="FAD_PCMH"/>
    <property type="match status" value="1"/>
</dbReference>
<dbReference type="Gene3D" id="3.40.462.20">
    <property type="match status" value="1"/>
</dbReference>
<dbReference type="InterPro" id="IPR036907">
    <property type="entry name" value="5'-Nucleotdase_C_sf"/>
</dbReference>
<feature type="domain" description="FAD-binding PCMH-type" evidence="5">
    <location>
        <begin position="309"/>
        <end position="502"/>
    </location>
</feature>
<dbReference type="GO" id="GO:0005737">
    <property type="term" value="C:cytoplasm"/>
    <property type="evidence" value="ECO:0007669"/>
    <property type="project" value="InterPro"/>
</dbReference>
<dbReference type="InterPro" id="IPR000836">
    <property type="entry name" value="PRTase_dom"/>
</dbReference>
<dbReference type="InterPro" id="IPR050416">
    <property type="entry name" value="FAD-linked_Oxidoreductase"/>
</dbReference>
<proteinExistence type="inferred from homology"/>
<keyword evidence="4" id="KW-0560">Oxidoreductase</keyword>
<comment type="similarity">
    <text evidence="1">Belongs to the oxygen-dependent FAD-linked oxidoreductase family.</text>
</comment>
<organism evidence="6 7">
    <name type="scientific">Geosmithia morbida</name>
    <dbReference type="NCBI Taxonomy" id="1094350"/>
    <lineage>
        <taxon>Eukaryota</taxon>
        <taxon>Fungi</taxon>
        <taxon>Dikarya</taxon>
        <taxon>Ascomycota</taxon>
        <taxon>Pezizomycotina</taxon>
        <taxon>Sordariomycetes</taxon>
        <taxon>Hypocreomycetidae</taxon>
        <taxon>Hypocreales</taxon>
        <taxon>Bionectriaceae</taxon>
        <taxon>Geosmithia</taxon>
    </lineage>
</organism>
<dbReference type="InterPro" id="IPR029063">
    <property type="entry name" value="SAM-dependent_MTases_sf"/>
</dbReference>
<dbReference type="PANTHER" id="PTHR42973">
    <property type="entry name" value="BINDING OXIDOREDUCTASE, PUTATIVE (AFU_ORTHOLOGUE AFUA_1G17690)-RELATED"/>
    <property type="match status" value="1"/>
</dbReference>
<dbReference type="GO" id="GO:0016787">
    <property type="term" value="F:hydrolase activity"/>
    <property type="evidence" value="ECO:0007669"/>
    <property type="project" value="InterPro"/>
</dbReference>
<evidence type="ECO:0000256" key="2">
    <source>
        <dbReference type="ARBA" id="ARBA00022630"/>
    </source>
</evidence>
<dbReference type="OrthoDB" id="363185at2759"/>
<dbReference type="Gene3D" id="3.40.50.150">
    <property type="entry name" value="Vaccinia Virus protein VP39"/>
    <property type="match status" value="1"/>
</dbReference>
<dbReference type="Gene3D" id="3.60.21.10">
    <property type="match status" value="1"/>
</dbReference>
<dbReference type="InterPro" id="IPR016169">
    <property type="entry name" value="FAD-bd_PCMH_sub2"/>
</dbReference>
<dbReference type="PANTHER" id="PTHR42973:SF25">
    <property type="entry name" value="PHOSPHOMEVALONATE KINASE"/>
    <property type="match status" value="1"/>
</dbReference>
<dbReference type="InterPro" id="IPR006094">
    <property type="entry name" value="Oxid_FAD_bind_N"/>
</dbReference>
<comment type="caution">
    <text evidence="6">The sequence shown here is derived from an EMBL/GenBank/DDBJ whole genome shotgun (WGS) entry which is preliminary data.</text>
</comment>
<dbReference type="GO" id="GO:0005576">
    <property type="term" value="C:extracellular region"/>
    <property type="evidence" value="ECO:0007669"/>
    <property type="project" value="UniProtKB-ARBA"/>
</dbReference>
<protein>
    <submittedName>
        <fullName evidence="6">FAD/FMN-containing dehydrogenase</fullName>
    </submittedName>
</protein>
<dbReference type="InterPro" id="IPR027417">
    <property type="entry name" value="P-loop_NTPase"/>
</dbReference>
<dbReference type="GO" id="GO:0016491">
    <property type="term" value="F:oxidoreductase activity"/>
    <property type="evidence" value="ECO:0007669"/>
    <property type="project" value="UniProtKB-KW"/>
</dbReference>
<dbReference type="Pfam" id="PF04275">
    <property type="entry name" value="P-mevalo_kinase"/>
    <property type="match status" value="1"/>
</dbReference>
<dbReference type="GO" id="GO:0006695">
    <property type="term" value="P:cholesterol biosynthetic process"/>
    <property type="evidence" value="ECO:0007669"/>
    <property type="project" value="InterPro"/>
</dbReference>
<sequence>MASLDSLKSVLKQHADGLTQRQLSERQYSAGFEIFWQAAGWKTYENFIIPGLNRLLEPLISLRSSVSILEIGPGPKSLVGYLQTNVRERIREYTAYESDSLSAVKLQKWISQPAEGGYLLPNLERPPVIHQAPFGHGNDRYDTNFTSEGLVRNYDVILFCHSMYGMKPGSKFIERALQMLTGPSNNSVVVVFHRETGLELDGLVCQQMATFHEGVIHVENKDETILDFSHFIVGFDLDLTESPADDVYLEWLETCRSLSTRGEDHPNHLVFSAPEIMMAFTSQAKGLQELLGKVVSTDERRPIKNWEARLHRAASIIRPMDVRDVQHCIQWAIKHEVGLTVISGGHSSHCLEPNVVAVDMAAFDQVHVLNGDKNNEAVPGMGAPTLVAAGAGCKVGDIVRTALEAGVQVPLGSRPSVGAGSWLQGGIGHLARSCGLACDAIVGAVVVSPKSGQLLCVGNVPRQLRTPDLVRPEDEADLMWAVKGAGTNIGIVLWTIFEASAASSFAIRKCVVLMEDGCEAQKKIAYFDSFAQSLPKTCSADAYIWDDEELHLGVTMFESGSTSDAGDSTAMTSFTAADPLLGLAERPETLNHLDLFEAEMYMSTIHGGHGGGKTDSFKRCVFLKNIGSVQIAGALVKAVQSRPTPFCYLHLLHGGGSVSEVGPGDTAFGSRDWSFACVVTGVWPRGQSHDKSARTAVSWVYTVVRDLLPWSSGVYSADLGNDSRDAPLAAKAFGPNIPRLSRLKARLDPFKLIRHACPLPEPSNKQRIIILVTGESGAGKDYCAAIWASMFANNGMTTHVASISDATKRAYSLAEGANFERLLGDRAYKEKHRPELTAFFKRQLLSRPSLMEENFLQVVEDALDVDVLFITGLRDEAPATRFSHTVPDRKLLDVRVQASEEMRSCRRGALHDDASLDEMAVPTGLQRSETMLYRPSLVFDNSTSDGELARGWSNRHLLPLMDENLQRLNNMVRLVPGFPRPTVKFRHVLGVAQQPGGLSLCASLLRSHFADDWSRVERVACCEAGGYIFASALAHQVNLPLILIREAGKLPPPVVSAIKRPSHISSSSSSSSGAKKIEMELEASTVRGQIVVVDDVLATGNTLGALLMLLKHAGINTDNVSVLVVAEFPAHRARENLRMRGFGSPVAYLASLLPAALGCGDDDGCYGPSDAVEHTDTHGWLEGHIKEQNYGADWGDFVSFSGRMKQAAGNMGVDLLLIDTGDLHDGTGLSDATDVDGEKSMTIFNNIDYDLLTIGNHELYVSEVSQQMFTVYSEMWGDRYVTSNVKIFNQTTGQYEYVGATHRYFTTKQGLRIMAFGVLFDFTGNSNASQVIKASDMVKEQWFKDALTTSDPIDMFILFGHNPVRPTDDTSTFKIVWDAMREARPTTPIQIFGGHTHIRDFAVYDNRSVGIESGRYCETLGWMSMSGFDSENSGFRGAKNPRGVKNPTHRATNSSVSPFLYSRRYMDWNRNTFIYHSRIPANTFDRHAGEVVTQNITGVRKELKLGEVYGCAPETYCISCVPFEDEKNIFPAVIVPAVASIVINESRAGTPRIILGNTGAVRFDLHKGPFTYDDNFIVSPFSDVFLYIPDVPFSKADTIIDQLNKGGADKRSIFASMPTPRDACTDPIIGTLGRRQVEGPRGIIRRQEPVTSGYVTSDDWGTDGDDSVHTNLPDYTLPDYWESRAGFPKDDTNPDSVDLIFLDFIQDYILEYLGDDYSDDMVECYIDCEFTSRDFMLPYAKSAWQKNIDNCTLSYA</sequence>